<comment type="caution">
    <text evidence="4">The sequence shown here is derived from an EMBL/GenBank/DDBJ whole genome shotgun (WGS) entry which is preliminary data.</text>
</comment>
<feature type="transmembrane region" description="Helical" evidence="1">
    <location>
        <begin position="84"/>
        <end position="108"/>
    </location>
</feature>
<proteinExistence type="predicted"/>
<feature type="transmembrane region" description="Helical" evidence="1">
    <location>
        <begin position="41"/>
        <end position="63"/>
    </location>
</feature>
<evidence type="ECO:0000256" key="1">
    <source>
        <dbReference type="SAM" id="Phobius"/>
    </source>
</evidence>
<gene>
    <name evidence="3" type="ORF">HZY62_14945</name>
    <name evidence="4" type="ORF">LX92_03185</name>
</gene>
<protein>
    <submittedName>
        <fullName evidence="3">DUF4405 domain-containing protein</fullName>
    </submittedName>
    <submittedName>
        <fullName evidence="4">Uncharacterized protein DUF4405</fullName>
    </submittedName>
</protein>
<keyword evidence="1" id="KW-0812">Transmembrane</keyword>
<dbReference type="InterPro" id="IPR025517">
    <property type="entry name" value="DUF4405"/>
</dbReference>
<keyword evidence="1" id="KW-1133">Transmembrane helix</keyword>
<dbReference type="Proteomes" id="UP000651837">
    <property type="component" value="Unassembled WGS sequence"/>
</dbReference>
<name>A0A316DWH7_9FLAO</name>
<organism evidence="4 5">
    <name type="scientific">Maribacter polysiphoniae</name>
    <dbReference type="NCBI Taxonomy" id="429344"/>
    <lineage>
        <taxon>Bacteria</taxon>
        <taxon>Pseudomonadati</taxon>
        <taxon>Bacteroidota</taxon>
        <taxon>Flavobacteriia</taxon>
        <taxon>Flavobacteriales</taxon>
        <taxon>Flavobacteriaceae</taxon>
        <taxon>Maribacter</taxon>
    </lineage>
</organism>
<feature type="transmembrane region" description="Helical" evidence="1">
    <location>
        <begin position="219"/>
        <end position="244"/>
    </location>
</feature>
<feature type="transmembrane region" description="Helical" evidence="1">
    <location>
        <begin position="120"/>
        <end position="144"/>
    </location>
</feature>
<dbReference type="AlphaFoldDB" id="A0A316DWH7"/>
<dbReference type="RefSeq" id="WP_170117872.1">
    <property type="nucleotide sequence ID" value="NZ_JACWLN010000007.1"/>
</dbReference>
<evidence type="ECO:0000313" key="3">
    <source>
        <dbReference type="EMBL" id="MBD1261901.1"/>
    </source>
</evidence>
<dbReference type="Proteomes" id="UP000245667">
    <property type="component" value="Unassembled WGS sequence"/>
</dbReference>
<evidence type="ECO:0000313" key="4">
    <source>
        <dbReference type="EMBL" id="PWK22265.1"/>
    </source>
</evidence>
<keyword evidence="6" id="KW-1185">Reference proteome</keyword>
<sequence length="254" mass="28741">MVKVQGKKKTSKVRVYVDILLFTLMVMVLIPQTTGISIHEWASFILIMPFLLHLIINWNWIAANSKKLMGRQFKKTVFDYFFNWLLYFFMLVVTVSGIVISEAALPIFGIHFTPDGFWSVIHNVSATLFMAMLGVHIALHWRWIVGALGKLKFKSDFHHVSEVGTIVKKDARQLMVIVGISIMLSLVIWGFGYSAWADSFRIGSDVQNGENADKIPMGWMVYVLPLLKVSVLMGIPALITGAILKLKRRRASIA</sequence>
<evidence type="ECO:0000259" key="2">
    <source>
        <dbReference type="Pfam" id="PF14358"/>
    </source>
</evidence>
<dbReference type="Pfam" id="PF14358">
    <property type="entry name" value="DUF4405"/>
    <property type="match status" value="1"/>
</dbReference>
<feature type="transmembrane region" description="Helical" evidence="1">
    <location>
        <begin position="174"/>
        <end position="196"/>
    </location>
</feature>
<reference evidence="4 5" key="1">
    <citation type="submission" date="2018-05" db="EMBL/GenBank/DDBJ databases">
        <title>Genomic Encyclopedia of Archaeal and Bacterial Type Strains, Phase II (KMG-II): from individual species to whole genera.</title>
        <authorList>
            <person name="Goeker M."/>
        </authorList>
    </citation>
    <scope>NUCLEOTIDE SEQUENCE [LARGE SCALE GENOMIC DNA]</scope>
    <source>
        <strain evidence="4 5">DSM 23514</strain>
    </source>
</reference>
<dbReference type="EMBL" id="QGGQ01000008">
    <property type="protein sequence ID" value="PWK22265.1"/>
    <property type="molecule type" value="Genomic_DNA"/>
</dbReference>
<accession>A0A316DWH7</accession>
<reference evidence="3 6" key="2">
    <citation type="submission" date="2020-07" db="EMBL/GenBank/DDBJ databases">
        <title>The draft genome sequence of Maribacter polysiphoniae KCTC 22021.</title>
        <authorList>
            <person name="Mu L."/>
        </authorList>
    </citation>
    <scope>NUCLEOTIDE SEQUENCE [LARGE SCALE GENOMIC DNA]</scope>
    <source>
        <strain evidence="3 6">KCTC 22021</strain>
    </source>
</reference>
<evidence type="ECO:0000313" key="6">
    <source>
        <dbReference type="Proteomes" id="UP000651837"/>
    </source>
</evidence>
<keyword evidence="1" id="KW-0472">Membrane</keyword>
<feature type="domain" description="Flavinylation-associated cytochrome" evidence="2">
    <location>
        <begin position="82"/>
        <end position="141"/>
    </location>
</feature>
<feature type="transmembrane region" description="Helical" evidence="1">
    <location>
        <begin position="15"/>
        <end position="35"/>
    </location>
</feature>
<dbReference type="EMBL" id="JACWLN010000007">
    <property type="protein sequence ID" value="MBD1261901.1"/>
    <property type="molecule type" value="Genomic_DNA"/>
</dbReference>
<evidence type="ECO:0000313" key="5">
    <source>
        <dbReference type="Proteomes" id="UP000245667"/>
    </source>
</evidence>